<evidence type="ECO:0000313" key="2">
    <source>
        <dbReference type="Proteomes" id="UP001432322"/>
    </source>
</evidence>
<proteinExistence type="predicted"/>
<gene>
    <name evidence="1" type="ORF">PFISCL1PPCAC_4185</name>
</gene>
<feature type="non-terminal residue" evidence="1">
    <location>
        <position position="158"/>
    </location>
</feature>
<sequence>MNARIDCAEYNWPIAIDITKRNTRWGRRLSLVAHSTAPRRTLSSEQEVLVSRAHVADRVEVRLEGGRVARAHYRLANVVHVLVHLVLVRHDVLHDDLVRLPLGASSRRRRHVRQLLVILHRLLHHHALPVVHHEGRVLHLLMPSCIHIVRVVAPHLLS</sequence>
<evidence type="ECO:0000313" key="1">
    <source>
        <dbReference type="EMBL" id="GMT12888.1"/>
    </source>
</evidence>
<protein>
    <recommendedName>
        <fullName evidence="3">G protein-coupled receptor</fullName>
    </recommendedName>
</protein>
<accession>A0AAV5V1G4</accession>
<dbReference type="AlphaFoldDB" id="A0AAV5V1G4"/>
<organism evidence="1 2">
    <name type="scientific">Pristionchus fissidentatus</name>
    <dbReference type="NCBI Taxonomy" id="1538716"/>
    <lineage>
        <taxon>Eukaryota</taxon>
        <taxon>Metazoa</taxon>
        <taxon>Ecdysozoa</taxon>
        <taxon>Nematoda</taxon>
        <taxon>Chromadorea</taxon>
        <taxon>Rhabditida</taxon>
        <taxon>Rhabditina</taxon>
        <taxon>Diplogasteromorpha</taxon>
        <taxon>Diplogasteroidea</taxon>
        <taxon>Neodiplogasteridae</taxon>
        <taxon>Pristionchus</taxon>
    </lineage>
</organism>
<dbReference type="Proteomes" id="UP001432322">
    <property type="component" value="Unassembled WGS sequence"/>
</dbReference>
<reference evidence="1" key="1">
    <citation type="submission" date="2023-10" db="EMBL/GenBank/DDBJ databases">
        <title>Genome assembly of Pristionchus species.</title>
        <authorList>
            <person name="Yoshida K."/>
            <person name="Sommer R.J."/>
        </authorList>
    </citation>
    <scope>NUCLEOTIDE SEQUENCE</scope>
    <source>
        <strain evidence="1">RS5133</strain>
    </source>
</reference>
<comment type="caution">
    <text evidence="1">The sequence shown here is derived from an EMBL/GenBank/DDBJ whole genome shotgun (WGS) entry which is preliminary data.</text>
</comment>
<dbReference type="EMBL" id="BTSY01000002">
    <property type="protein sequence ID" value="GMT12888.1"/>
    <property type="molecule type" value="Genomic_DNA"/>
</dbReference>
<name>A0AAV5V1G4_9BILA</name>
<keyword evidence="2" id="KW-1185">Reference proteome</keyword>
<evidence type="ECO:0008006" key="3">
    <source>
        <dbReference type="Google" id="ProtNLM"/>
    </source>
</evidence>